<dbReference type="OrthoDB" id="1936994at2"/>
<evidence type="ECO:0000313" key="4">
    <source>
        <dbReference type="Proteomes" id="UP000473681"/>
    </source>
</evidence>
<dbReference type="RefSeq" id="WP_003373700.1">
    <property type="nucleotide sequence ID" value="NZ_JACBBA010000003.1"/>
</dbReference>
<evidence type="ECO:0000313" key="6">
    <source>
        <dbReference type="Proteomes" id="UP000486903"/>
    </source>
</evidence>
<evidence type="ECO:0000313" key="1">
    <source>
        <dbReference type="EMBL" id="NFF87956.1"/>
    </source>
</evidence>
<dbReference type="EMBL" id="SWVK01000010">
    <property type="protein sequence ID" value="NFN35214.1"/>
    <property type="molecule type" value="Genomic_DNA"/>
</dbReference>
<protein>
    <recommendedName>
        <fullName evidence="7">Prealbumin-like fold domain-containing protein</fullName>
    </recommendedName>
</protein>
<evidence type="ECO:0000313" key="5">
    <source>
        <dbReference type="Proteomes" id="UP000476820"/>
    </source>
</evidence>
<evidence type="ECO:0000313" key="2">
    <source>
        <dbReference type="EMBL" id="NFN35214.1"/>
    </source>
</evidence>
<dbReference type="Proteomes" id="UP000486903">
    <property type="component" value="Unassembled WGS sequence"/>
</dbReference>
<organism evidence="1 5">
    <name type="scientific">Clostridium botulinum</name>
    <dbReference type="NCBI Taxonomy" id="1491"/>
    <lineage>
        <taxon>Bacteria</taxon>
        <taxon>Bacillati</taxon>
        <taxon>Bacillota</taxon>
        <taxon>Clostridia</taxon>
        <taxon>Eubacteriales</taxon>
        <taxon>Clostridiaceae</taxon>
        <taxon>Clostridium</taxon>
    </lineage>
</organism>
<name>A0A0M1LCI2_CLOBO</name>
<evidence type="ECO:0008006" key="7">
    <source>
        <dbReference type="Google" id="ProtNLM"/>
    </source>
</evidence>
<gene>
    <name evidence="1" type="ORF">FC774_08765</name>
    <name evidence="2" type="ORF">FDB51_08720</name>
    <name evidence="3" type="ORF">FDG31_06920</name>
</gene>
<dbReference type="Proteomes" id="UP000476820">
    <property type="component" value="Unassembled WGS sequence"/>
</dbReference>
<proteinExistence type="predicted"/>
<dbReference type="AlphaFoldDB" id="A0A0M1LCI2"/>
<sequence>MAKDMNNDNMHINLSSSGERIKYYDYDDDTCIFEILDDESNSDNIDMEYDEFANNMNSIENCNSKSDNLINNTDYSFENCKSDMQEYHTSNNSELNAFNYYNNSCTRVEGEIVVISTINCCGKNEYLEGVKINLYKLNGVSPVFIESCLTNKQGRAVFINLPEGCYRVIAIVNKNYFEKPKYVNWNEVNINRENTNAKILVMNNLKKNCRNNCRYR</sequence>
<reference evidence="4 5" key="1">
    <citation type="submission" date="2019-04" db="EMBL/GenBank/DDBJ databases">
        <title>Genome sequencing of Clostridium botulinum Groups I-IV and Clostridium butyricum.</title>
        <authorList>
            <person name="Brunt J."/>
            <person name="Van Vliet A.H.M."/>
            <person name="Stringer S.C."/>
            <person name="Carter A.T."/>
            <person name="Peck M.W."/>
        </authorList>
    </citation>
    <scope>NUCLEOTIDE SEQUENCE [LARGE SCALE GENOMIC DNA]</scope>
    <source>
        <strain evidence="1 5">1605</strain>
        <strain evidence="3 6">BL81</strain>
        <strain evidence="2 4">CB-K-33E</strain>
    </source>
</reference>
<accession>A0A0M1LCI2</accession>
<comment type="caution">
    <text evidence="1">The sequence shown here is derived from an EMBL/GenBank/DDBJ whole genome shotgun (WGS) entry which is preliminary data.</text>
</comment>
<evidence type="ECO:0000313" key="3">
    <source>
        <dbReference type="EMBL" id="NFV25907.1"/>
    </source>
</evidence>
<dbReference type="Proteomes" id="UP000473681">
    <property type="component" value="Unassembled WGS sequence"/>
</dbReference>
<dbReference type="SUPFAM" id="SSF49478">
    <property type="entry name" value="Cna protein B-type domain"/>
    <property type="match status" value="1"/>
</dbReference>
<dbReference type="EMBL" id="SXFB01000003">
    <property type="protein sequence ID" value="NFV25907.1"/>
    <property type="molecule type" value="Genomic_DNA"/>
</dbReference>
<dbReference type="EMBL" id="SWOV01000019">
    <property type="protein sequence ID" value="NFF87956.1"/>
    <property type="molecule type" value="Genomic_DNA"/>
</dbReference>